<accession>A0ABT3SAG8</accession>
<keyword evidence="5 6" id="KW-0472">Membrane</keyword>
<keyword evidence="4 6" id="KW-1133">Transmembrane helix</keyword>
<comment type="caution">
    <text evidence="7">The sequence shown here is derived from an EMBL/GenBank/DDBJ whole genome shotgun (WGS) entry which is preliminary data.</text>
</comment>
<organism evidence="7 8">
    <name type="scientific">Mycobacterium pinniadriaticum</name>
    <dbReference type="NCBI Taxonomy" id="2994102"/>
    <lineage>
        <taxon>Bacteria</taxon>
        <taxon>Bacillati</taxon>
        <taxon>Actinomycetota</taxon>
        <taxon>Actinomycetes</taxon>
        <taxon>Mycobacteriales</taxon>
        <taxon>Mycobacteriaceae</taxon>
        <taxon>Mycobacterium</taxon>
    </lineage>
</organism>
<keyword evidence="2" id="KW-1003">Cell membrane</keyword>
<dbReference type="EMBL" id="JAPJDO010000004">
    <property type="protein sequence ID" value="MCX2936372.1"/>
    <property type="molecule type" value="Genomic_DNA"/>
</dbReference>
<evidence type="ECO:0000256" key="5">
    <source>
        <dbReference type="ARBA" id="ARBA00023136"/>
    </source>
</evidence>
<name>A0ABT3SAG8_9MYCO</name>
<sequence length="100" mass="11018">METLVPLLRTRTTVVWFVLILATLLTWSLGGRHHVPGVGGGNSLAGFSILLIAFIKIRFIGMYFMELRHAPMALRGAFEAYCVVTCGVLIVIFGMSQHVI</sequence>
<evidence type="ECO:0000256" key="3">
    <source>
        <dbReference type="ARBA" id="ARBA00022692"/>
    </source>
</evidence>
<evidence type="ECO:0000313" key="7">
    <source>
        <dbReference type="EMBL" id="MCX2936372.1"/>
    </source>
</evidence>
<evidence type="ECO:0000256" key="1">
    <source>
        <dbReference type="ARBA" id="ARBA00004651"/>
    </source>
</evidence>
<comment type="subcellular location">
    <subcellularLocation>
        <location evidence="1">Cell membrane</location>
        <topology evidence="1">Multi-pass membrane protein</topology>
    </subcellularLocation>
</comment>
<feature type="transmembrane region" description="Helical" evidence="6">
    <location>
        <begin position="76"/>
        <end position="95"/>
    </location>
</feature>
<dbReference type="RefSeq" id="WP_265995892.1">
    <property type="nucleotide sequence ID" value="NZ_JAPJDN010000004.1"/>
</dbReference>
<keyword evidence="8" id="KW-1185">Reference proteome</keyword>
<proteinExistence type="predicted"/>
<reference evidence="7 8" key="1">
    <citation type="submission" date="2022-11" db="EMBL/GenBank/DDBJ databases">
        <title>Mycobacterium sp. nov.</title>
        <authorList>
            <person name="Papic B."/>
            <person name="Spicic S."/>
            <person name="Duvnjak S."/>
        </authorList>
    </citation>
    <scope>NUCLEOTIDE SEQUENCE [LARGE SCALE GENOMIC DNA]</scope>
    <source>
        <strain evidence="7 8">CVI_P4</strain>
    </source>
</reference>
<gene>
    <name evidence="7" type="ORF">ORI27_06665</name>
</gene>
<dbReference type="Pfam" id="PF03626">
    <property type="entry name" value="COX4_pro"/>
    <property type="match status" value="1"/>
</dbReference>
<evidence type="ECO:0000313" key="8">
    <source>
        <dbReference type="Proteomes" id="UP001300745"/>
    </source>
</evidence>
<feature type="transmembrane region" description="Helical" evidence="6">
    <location>
        <begin position="12"/>
        <end position="30"/>
    </location>
</feature>
<evidence type="ECO:0000256" key="6">
    <source>
        <dbReference type="SAM" id="Phobius"/>
    </source>
</evidence>
<feature type="transmembrane region" description="Helical" evidence="6">
    <location>
        <begin position="42"/>
        <end position="64"/>
    </location>
</feature>
<keyword evidence="3 6" id="KW-0812">Transmembrane</keyword>
<dbReference type="InterPro" id="IPR005171">
    <property type="entry name" value="Cyt_c_oxidase_su4_prok"/>
</dbReference>
<protein>
    <submittedName>
        <fullName evidence="7">Cytochrome C oxidase subunit IV family protein</fullName>
    </submittedName>
</protein>
<evidence type="ECO:0000256" key="2">
    <source>
        <dbReference type="ARBA" id="ARBA00022475"/>
    </source>
</evidence>
<dbReference type="Proteomes" id="UP001300745">
    <property type="component" value="Unassembled WGS sequence"/>
</dbReference>
<evidence type="ECO:0000256" key="4">
    <source>
        <dbReference type="ARBA" id="ARBA00022989"/>
    </source>
</evidence>